<keyword evidence="1" id="KW-0812">Transmembrane</keyword>
<dbReference type="EMBL" id="JWZX01001157">
    <property type="protein sequence ID" value="KOO34618.1"/>
    <property type="molecule type" value="Genomic_DNA"/>
</dbReference>
<evidence type="ECO:0000256" key="1">
    <source>
        <dbReference type="SAM" id="Phobius"/>
    </source>
</evidence>
<accession>A0A0M0K899</accession>
<dbReference type="Pfam" id="PF09335">
    <property type="entry name" value="VTT_dom"/>
    <property type="match status" value="1"/>
</dbReference>
<sequence>MLTAGAIFGAAKGTATVLMCSTIGATLCFLIARTFARDVVIESAKESTQFLALDKALGEATFSKSVTLITLLRLSPVIPFVWGSYVFGLLPISIFTFAAGTFVGCLPYAVAASISSEQLGVEAAVHGEALNPYLLGLGVAATIGALGVAGNLATDALREAGLDVSTD</sequence>
<dbReference type="PANTHER" id="PTHR46826">
    <property type="match status" value="1"/>
</dbReference>
<evidence type="ECO:0000259" key="2">
    <source>
        <dbReference type="Pfam" id="PF09335"/>
    </source>
</evidence>
<reference evidence="4" key="1">
    <citation type="journal article" date="2015" name="PLoS Genet.">
        <title>Genome Sequence and Transcriptome Analyses of Chrysochromulina tobin: Metabolic Tools for Enhanced Algal Fitness in the Prominent Order Prymnesiales (Haptophyceae).</title>
        <authorList>
            <person name="Hovde B.T."/>
            <person name="Deodato C.R."/>
            <person name="Hunsperger H.M."/>
            <person name="Ryken S.A."/>
            <person name="Yost W."/>
            <person name="Jha R.K."/>
            <person name="Patterson J."/>
            <person name="Monnat R.J. Jr."/>
            <person name="Barlow S.B."/>
            <person name="Starkenburg S.R."/>
            <person name="Cattolico R.A."/>
        </authorList>
    </citation>
    <scope>NUCLEOTIDE SEQUENCE</scope>
    <source>
        <strain evidence="4">CCMP291</strain>
    </source>
</reference>
<dbReference type="InterPro" id="IPR032816">
    <property type="entry name" value="VTT_dom"/>
</dbReference>
<proteinExistence type="predicted"/>
<protein>
    <submittedName>
        <fullName evidence="3">Tvp38 tmem64 family membrane protein</fullName>
    </submittedName>
</protein>
<feature type="transmembrane region" description="Helical" evidence="1">
    <location>
        <begin position="80"/>
        <end position="110"/>
    </location>
</feature>
<evidence type="ECO:0000313" key="4">
    <source>
        <dbReference type="Proteomes" id="UP000037460"/>
    </source>
</evidence>
<organism evidence="3 4">
    <name type="scientific">Chrysochromulina tobinii</name>
    <dbReference type="NCBI Taxonomy" id="1460289"/>
    <lineage>
        <taxon>Eukaryota</taxon>
        <taxon>Haptista</taxon>
        <taxon>Haptophyta</taxon>
        <taxon>Prymnesiophyceae</taxon>
        <taxon>Prymnesiales</taxon>
        <taxon>Chrysochromulinaceae</taxon>
        <taxon>Chrysochromulina</taxon>
    </lineage>
</organism>
<feature type="transmembrane region" description="Helical" evidence="1">
    <location>
        <begin position="6"/>
        <end position="32"/>
    </location>
</feature>
<comment type="caution">
    <text evidence="3">The sequence shown here is derived from an EMBL/GenBank/DDBJ whole genome shotgun (WGS) entry which is preliminary data.</text>
</comment>
<dbReference type="InterPro" id="IPR053240">
    <property type="entry name" value="VTT_domain"/>
</dbReference>
<name>A0A0M0K899_9EUKA</name>
<dbReference type="AlphaFoldDB" id="A0A0M0K899"/>
<dbReference type="OrthoDB" id="166803at2759"/>
<dbReference type="PANTHER" id="PTHR46826:SF1">
    <property type="entry name" value="TVP38_TMEM64 FAMILY MEMBRANE PROTEIN YDJX"/>
    <property type="match status" value="1"/>
</dbReference>
<gene>
    <name evidence="3" type="ORF">Ctob_014962</name>
</gene>
<feature type="domain" description="VTT" evidence="2">
    <location>
        <begin position="2"/>
        <end position="112"/>
    </location>
</feature>
<keyword evidence="1" id="KW-0472">Membrane</keyword>
<dbReference type="Proteomes" id="UP000037460">
    <property type="component" value="Unassembled WGS sequence"/>
</dbReference>
<evidence type="ECO:0000313" key="3">
    <source>
        <dbReference type="EMBL" id="KOO34618.1"/>
    </source>
</evidence>
<keyword evidence="1" id="KW-1133">Transmembrane helix</keyword>
<keyword evidence="4" id="KW-1185">Reference proteome</keyword>
<feature type="transmembrane region" description="Helical" evidence="1">
    <location>
        <begin position="130"/>
        <end position="149"/>
    </location>
</feature>